<dbReference type="AlphaFoldDB" id="A0A6I4IF97"/>
<evidence type="ECO:0000256" key="1">
    <source>
        <dbReference type="SAM" id="SignalP"/>
    </source>
</evidence>
<evidence type="ECO:0008006" key="4">
    <source>
        <dbReference type="Google" id="ProtNLM"/>
    </source>
</evidence>
<dbReference type="RefSeq" id="WP_140996561.1">
    <property type="nucleotide sequence ID" value="NZ_VDCZ01000002.1"/>
</dbReference>
<protein>
    <recommendedName>
        <fullName evidence="4">Carboxypeptidase regulatory-like domain-containing protein</fullName>
    </recommendedName>
</protein>
<comment type="caution">
    <text evidence="2">The sequence shown here is derived from an EMBL/GenBank/DDBJ whole genome shotgun (WGS) entry which is preliminary data.</text>
</comment>
<name>A0A6I4IF97_9FLAO</name>
<reference evidence="3" key="1">
    <citation type="submission" date="2019-05" db="EMBL/GenBank/DDBJ databases">
        <title>Flavobacterium profundi sp. nov., isolated from a deep-sea seamount.</title>
        <authorList>
            <person name="Zhang D.-C."/>
        </authorList>
    </citation>
    <scope>NUCLEOTIDE SEQUENCE [LARGE SCALE GENOMIC DNA]</scope>
    <source>
        <strain evidence="3">TP390</strain>
    </source>
</reference>
<proteinExistence type="predicted"/>
<feature type="chain" id="PRO_5026099830" description="Carboxypeptidase regulatory-like domain-containing protein" evidence="1">
    <location>
        <begin position="26"/>
        <end position="582"/>
    </location>
</feature>
<dbReference type="EMBL" id="WQLW01000002">
    <property type="protein sequence ID" value="MVO08160.1"/>
    <property type="molecule type" value="Genomic_DNA"/>
</dbReference>
<dbReference type="InterPro" id="IPR008969">
    <property type="entry name" value="CarboxyPept-like_regulatory"/>
</dbReference>
<dbReference type="OrthoDB" id="973965at2"/>
<dbReference type="Proteomes" id="UP000431264">
    <property type="component" value="Unassembled WGS sequence"/>
</dbReference>
<dbReference type="Gene3D" id="2.60.40.1120">
    <property type="entry name" value="Carboxypeptidase-like, regulatory domain"/>
    <property type="match status" value="1"/>
</dbReference>
<accession>A0A6I4IF97</accession>
<gene>
    <name evidence="2" type="ORF">GOQ30_03145</name>
</gene>
<sequence length="582" mass="62614">MKNLKARLSVFFVFSLLLMSCETNDDTYVPEENQETTINYDFGATVSKDFMGQIIDEDKNPILNATVKIGSSQAFTDANGIFIIKNASVKSNFAYIKATKAGYLTGSRTVIPTSGVNHVKIMLLSATVVGSVNSGTTGNVVLPNGAKVNFDGNFKKEDGTAYNGNVNVVMHHLDPSDEDIDAKMPGSLLASDANGDAKVLETFGMLNVELQGTGGEKLQLSGTASIEMPIDPAQATNAPSIIPLWHFDEDAGYWVESGSATKLGNKYVGNVTHFSWWNCDAQFPTVNLCLTIVNPNNQPIANVQVQLVPNNQTYPRTGFSDSNGEICGLVPSNQTLTMNIFDNCGNLISTSQIGPFVANTVLPNIVLTAGMVQQTTVVGTLVQCNNTVVTDGYVLLHYGNQTLVSDVTNGDFQFNALVCSTNDSFTLEAYDYANLQTSGEIAYTFTTPVTNIGNLIACTAVNEYVTYQIDNNPVQYLIGPIQAGYSPNGLSISVQGNGTSTNGFYLWGNNNVPGIYTTSTYQLEGGDFNYIGQQTTNTVSFNLSNFGLVGDYIDMTFSGTYENPTTNTSHSITGVIHVVRDN</sequence>
<evidence type="ECO:0000313" key="2">
    <source>
        <dbReference type="EMBL" id="MVO08160.1"/>
    </source>
</evidence>
<dbReference type="SUPFAM" id="SSF49464">
    <property type="entry name" value="Carboxypeptidase regulatory domain-like"/>
    <property type="match status" value="1"/>
</dbReference>
<organism evidence="2 3">
    <name type="scientific">Flavobacterium profundi</name>
    <dbReference type="NCBI Taxonomy" id="1774945"/>
    <lineage>
        <taxon>Bacteria</taxon>
        <taxon>Pseudomonadati</taxon>
        <taxon>Bacteroidota</taxon>
        <taxon>Flavobacteriia</taxon>
        <taxon>Flavobacteriales</taxon>
        <taxon>Flavobacteriaceae</taxon>
        <taxon>Flavobacterium</taxon>
    </lineage>
</organism>
<keyword evidence="3" id="KW-1185">Reference proteome</keyword>
<keyword evidence="1" id="KW-0732">Signal</keyword>
<feature type="signal peptide" evidence="1">
    <location>
        <begin position="1"/>
        <end position="25"/>
    </location>
</feature>
<dbReference type="PROSITE" id="PS51257">
    <property type="entry name" value="PROKAR_LIPOPROTEIN"/>
    <property type="match status" value="1"/>
</dbReference>
<evidence type="ECO:0000313" key="3">
    <source>
        <dbReference type="Proteomes" id="UP000431264"/>
    </source>
</evidence>